<name>W0A4C1_9SPHN</name>
<keyword evidence="2" id="KW-1185">Reference proteome</keyword>
<dbReference type="KEGG" id="ssan:NX02_05350"/>
<gene>
    <name evidence="1" type="ORF">NX02_05350</name>
</gene>
<dbReference type="EMBL" id="CP006644">
    <property type="protein sequence ID" value="AHE52809.1"/>
    <property type="molecule type" value="Genomic_DNA"/>
</dbReference>
<organism evidence="1 2">
    <name type="scientific">Sphingomonas sanxanigenens DSM 19645 = NX02</name>
    <dbReference type="NCBI Taxonomy" id="1123269"/>
    <lineage>
        <taxon>Bacteria</taxon>
        <taxon>Pseudomonadati</taxon>
        <taxon>Pseudomonadota</taxon>
        <taxon>Alphaproteobacteria</taxon>
        <taxon>Sphingomonadales</taxon>
        <taxon>Sphingomonadaceae</taxon>
        <taxon>Sphingomonas</taxon>
    </lineage>
</organism>
<dbReference type="AlphaFoldDB" id="W0A4C1"/>
<protein>
    <submittedName>
        <fullName evidence="1">Uncharacterized protein</fullName>
    </submittedName>
</protein>
<reference evidence="1 2" key="1">
    <citation type="submission" date="2013-07" db="EMBL/GenBank/DDBJ databases">
        <title>Completed genome of Sphingomonas sanxanigenens NX02.</title>
        <authorList>
            <person name="Ma T."/>
            <person name="Huang H."/>
            <person name="Wu M."/>
            <person name="Li X."/>
            <person name="Li G."/>
        </authorList>
    </citation>
    <scope>NUCLEOTIDE SEQUENCE [LARGE SCALE GENOMIC DNA]</scope>
    <source>
        <strain evidence="1 2">NX02</strain>
    </source>
</reference>
<dbReference type="HOGENOM" id="CLU_3367388_0_0_5"/>
<sequence>MHAMRAHKWMVQILPAGAFFCRKATLRKLSVMIDA</sequence>
<evidence type="ECO:0000313" key="2">
    <source>
        <dbReference type="Proteomes" id="UP000018851"/>
    </source>
</evidence>
<proteinExistence type="predicted"/>
<evidence type="ECO:0000313" key="1">
    <source>
        <dbReference type="EMBL" id="AHE52809.1"/>
    </source>
</evidence>
<dbReference type="Proteomes" id="UP000018851">
    <property type="component" value="Chromosome"/>
</dbReference>
<dbReference type="STRING" id="1123269.NX02_05350"/>
<accession>W0A4C1</accession>